<feature type="region of interest" description="Disordered" evidence="1">
    <location>
        <begin position="1"/>
        <end position="21"/>
    </location>
</feature>
<organism evidence="3 4">
    <name type="scientific">Amycolatopsis tolypomycina</name>
    <dbReference type="NCBI Taxonomy" id="208445"/>
    <lineage>
        <taxon>Bacteria</taxon>
        <taxon>Bacillati</taxon>
        <taxon>Actinomycetota</taxon>
        <taxon>Actinomycetes</taxon>
        <taxon>Pseudonocardiales</taxon>
        <taxon>Pseudonocardiaceae</taxon>
        <taxon>Amycolatopsis</taxon>
    </lineage>
</organism>
<dbReference type="Proteomes" id="UP000199622">
    <property type="component" value="Unassembled WGS sequence"/>
</dbReference>
<dbReference type="STRING" id="208445.SAMN04489727_8721"/>
<dbReference type="GO" id="GO:0009253">
    <property type="term" value="P:peptidoglycan catabolic process"/>
    <property type="evidence" value="ECO:0007669"/>
    <property type="project" value="TreeGrafter"/>
</dbReference>
<proteinExistence type="predicted"/>
<gene>
    <name evidence="3" type="ORF">SAMN04489727_8721</name>
</gene>
<evidence type="ECO:0000313" key="4">
    <source>
        <dbReference type="Proteomes" id="UP000199622"/>
    </source>
</evidence>
<dbReference type="PANTHER" id="PTHR30163:SF8">
    <property type="entry name" value="LYTIC MUREIN TRANSGLYCOSYLASE"/>
    <property type="match status" value="1"/>
</dbReference>
<accession>A0A1H5CE71</accession>
<keyword evidence="2" id="KW-0812">Transmembrane</keyword>
<feature type="region of interest" description="Disordered" evidence="1">
    <location>
        <begin position="51"/>
        <end position="88"/>
    </location>
</feature>
<dbReference type="EMBL" id="FNSO01000004">
    <property type="protein sequence ID" value="SED64630.1"/>
    <property type="molecule type" value="Genomic_DNA"/>
</dbReference>
<dbReference type="SUPFAM" id="SSF53955">
    <property type="entry name" value="Lysozyme-like"/>
    <property type="match status" value="1"/>
</dbReference>
<dbReference type="InterPro" id="IPR043426">
    <property type="entry name" value="MltB-like"/>
</dbReference>
<protein>
    <submittedName>
        <fullName evidence="3">Membrane-bound lytic murein transglycosylase B</fullName>
    </submittedName>
</protein>
<keyword evidence="4" id="KW-1185">Reference proteome</keyword>
<keyword evidence="2" id="KW-1133">Transmembrane helix</keyword>
<evidence type="ECO:0000256" key="1">
    <source>
        <dbReference type="SAM" id="MobiDB-lite"/>
    </source>
</evidence>
<dbReference type="Gene3D" id="1.10.530.10">
    <property type="match status" value="1"/>
</dbReference>
<dbReference type="GO" id="GO:0008933">
    <property type="term" value="F:peptidoglycan lytic transglycosylase activity"/>
    <property type="evidence" value="ECO:0007669"/>
    <property type="project" value="TreeGrafter"/>
</dbReference>
<evidence type="ECO:0000313" key="3">
    <source>
        <dbReference type="EMBL" id="SED64630.1"/>
    </source>
</evidence>
<name>A0A1H5CE71_9PSEU</name>
<dbReference type="AlphaFoldDB" id="A0A1H5CE71"/>
<evidence type="ECO:0000256" key="2">
    <source>
        <dbReference type="SAM" id="Phobius"/>
    </source>
</evidence>
<dbReference type="PANTHER" id="PTHR30163">
    <property type="entry name" value="MEMBRANE-BOUND LYTIC MUREIN TRANSGLYCOSYLASE B"/>
    <property type="match status" value="1"/>
</dbReference>
<feature type="compositionally biased region" description="Pro residues" evidence="1">
    <location>
        <begin position="9"/>
        <end position="19"/>
    </location>
</feature>
<dbReference type="InterPro" id="IPR023346">
    <property type="entry name" value="Lysozyme-like_dom_sf"/>
</dbReference>
<reference evidence="4" key="1">
    <citation type="submission" date="2016-10" db="EMBL/GenBank/DDBJ databases">
        <authorList>
            <person name="Varghese N."/>
            <person name="Submissions S."/>
        </authorList>
    </citation>
    <scope>NUCLEOTIDE SEQUENCE [LARGE SCALE GENOMIC DNA]</scope>
    <source>
        <strain evidence="4">DSM 44544</strain>
    </source>
</reference>
<sequence length="281" mass="29399">MADTAQPTVTPPSPPPGGPPRRYVGRIALALGLVVTGVVLVVTIGVRNPDAPAASPPVQPALAIPEQRPQPGAEAPRAGLAAPVDRPQASDRAELDAWAARVADKTHVPARVLSAYGRAEMWMQRQKPTCHLSWATLAGIGRVENERGEFDLAAIGADGRVAKPVVGPPLDGSPGVPAVHDSDGGKLDGDKSWDHLIGPMQFLPSTWKKYQERANGDGGAPDPQNIDDAAFTAARFLCSGGDDLGTPAGWWRAILFYNQALAYGQDVFSAADAYAEASVAP</sequence>
<keyword evidence="2" id="KW-0472">Membrane</keyword>
<feature type="transmembrane region" description="Helical" evidence="2">
    <location>
        <begin position="23"/>
        <end position="46"/>
    </location>
</feature>